<keyword evidence="2" id="KW-1185">Reference proteome</keyword>
<dbReference type="Proteomes" id="UP001501758">
    <property type="component" value="Unassembled WGS sequence"/>
</dbReference>
<accession>A0ABP3U7H7</accession>
<name>A0ABP3U7H7_9FLAO</name>
<dbReference type="EMBL" id="BAAAGE010000002">
    <property type="protein sequence ID" value="GAA0723349.1"/>
    <property type="molecule type" value="Genomic_DNA"/>
</dbReference>
<dbReference type="RefSeq" id="WP_343912788.1">
    <property type="nucleotide sequence ID" value="NZ_BAAAGE010000002.1"/>
</dbReference>
<gene>
    <name evidence="1" type="ORF">GCM10009430_26690</name>
</gene>
<sequence>MNPNNENTISLATAQDWTQRWRTQYPENSRAYLIPAVDLIEVLNEMGILADDVAAEAQQKANQESLDIRAYMAIEMKKSGANLEKVILVGTQKDDEGIYRDIINGQVQLADGKISDGPESGLYDLTNPCPPYCDPNSPLN</sequence>
<reference evidence="2" key="1">
    <citation type="journal article" date="2019" name="Int. J. Syst. Evol. Microbiol.">
        <title>The Global Catalogue of Microorganisms (GCM) 10K type strain sequencing project: providing services to taxonomists for standard genome sequencing and annotation.</title>
        <authorList>
            <consortium name="The Broad Institute Genomics Platform"/>
            <consortium name="The Broad Institute Genome Sequencing Center for Infectious Disease"/>
            <person name="Wu L."/>
            <person name="Ma J."/>
        </authorList>
    </citation>
    <scope>NUCLEOTIDE SEQUENCE [LARGE SCALE GENOMIC DNA]</scope>
    <source>
        <strain evidence="2">JCM 15974</strain>
    </source>
</reference>
<evidence type="ECO:0000313" key="1">
    <source>
        <dbReference type="EMBL" id="GAA0723349.1"/>
    </source>
</evidence>
<comment type="caution">
    <text evidence="1">The sequence shown here is derived from an EMBL/GenBank/DDBJ whole genome shotgun (WGS) entry which is preliminary data.</text>
</comment>
<proteinExistence type="predicted"/>
<protein>
    <submittedName>
        <fullName evidence="1">Uncharacterized protein</fullName>
    </submittedName>
</protein>
<organism evidence="1 2">
    <name type="scientific">Aquimarina litoralis</name>
    <dbReference type="NCBI Taxonomy" id="584605"/>
    <lineage>
        <taxon>Bacteria</taxon>
        <taxon>Pseudomonadati</taxon>
        <taxon>Bacteroidota</taxon>
        <taxon>Flavobacteriia</taxon>
        <taxon>Flavobacteriales</taxon>
        <taxon>Flavobacteriaceae</taxon>
        <taxon>Aquimarina</taxon>
    </lineage>
</organism>
<evidence type="ECO:0000313" key="2">
    <source>
        <dbReference type="Proteomes" id="UP001501758"/>
    </source>
</evidence>